<evidence type="ECO:0000313" key="2">
    <source>
        <dbReference type="WBParaSite" id="PgE164_g001_t01"/>
    </source>
</evidence>
<name>A0A915A1Y6_PARUN</name>
<reference evidence="2" key="1">
    <citation type="submission" date="2022-11" db="UniProtKB">
        <authorList>
            <consortium name="WormBaseParasite"/>
        </authorList>
    </citation>
    <scope>IDENTIFICATION</scope>
</reference>
<proteinExistence type="predicted"/>
<dbReference type="AlphaFoldDB" id="A0A915A1Y6"/>
<organism evidence="1 2">
    <name type="scientific">Parascaris univalens</name>
    <name type="common">Nematode worm</name>
    <dbReference type="NCBI Taxonomy" id="6257"/>
    <lineage>
        <taxon>Eukaryota</taxon>
        <taxon>Metazoa</taxon>
        <taxon>Ecdysozoa</taxon>
        <taxon>Nematoda</taxon>
        <taxon>Chromadorea</taxon>
        <taxon>Rhabditida</taxon>
        <taxon>Spirurina</taxon>
        <taxon>Ascaridomorpha</taxon>
        <taxon>Ascaridoidea</taxon>
        <taxon>Ascarididae</taxon>
        <taxon>Parascaris</taxon>
    </lineage>
</organism>
<evidence type="ECO:0000313" key="1">
    <source>
        <dbReference type="Proteomes" id="UP000887569"/>
    </source>
</evidence>
<accession>A0A915A1Y6</accession>
<keyword evidence="1" id="KW-1185">Reference proteome</keyword>
<sequence>MLRQGVLGPAFYQVLERIENVSWTVRGEGDLWGWVQMAHWARELTAEGSKLFLCYDIAEVNMVIIPLNKEASSEKALKDPK</sequence>
<protein>
    <submittedName>
        <fullName evidence="2">Uncharacterized protein</fullName>
    </submittedName>
</protein>
<dbReference type="Proteomes" id="UP000887569">
    <property type="component" value="Unplaced"/>
</dbReference>
<dbReference type="WBParaSite" id="PgE164_g001_t01">
    <property type="protein sequence ID" value="PgE164_g001_t01"/>
    <property type="gene ID" value="PgE164_g001"/>
</dbReference>